<dbReference type="PANTHER" id="PTHR30153">
    <property type="entry name" value="REPLICATIVE DNA HELICASE DNAB"/>
    <property type="match status" value="1"/>
</dbReference>
<evidence type="ECO:0000313" key="14">
    <source>
        <dbReference type="EMBL" id="NVO33493.1"/>
    </source>
</evidence>
<dbReference type="InterPro" id="IPR016136">
    <property type="entry name" value="DNA_helicase_N/primase_C"/>
</dbReference>
<evidence type="ECO:0000256" key="6">
    <source>
        <dbReference type="ARBA" id="ARBA00022806"/>
    </source>
</evidence>
<keyword evidence="7 12" id="KW-0067">ATP-binding</keyword>
<dbReference type="RefSeq" id="WP_176910299.1">
    <property type="nucleotide sequence ID" value="NZ_JABKAU010000076.1"/>
</dbReference>
<dbReference type="GO" id="GO:0043139">
    <property type="term" value="F:5'-3' DNA helicase activity"/>
    <property type="evidence" value="ECO:0007669"/>
    <property type="project" value="UniProtKB-EC"/>
</dbReference>
<evidence type="ECO:0000313" key="15">
    <source>
        <dbReference type="Proteomes" id="UP000565521"/>
    </source>
</evidence>
<comment type="catalytic activity">
    <reaction evidence="10 12">
        <text>ATP + H2O = ADP + phosphate + H(+)</text>
        <dbReference type="Rhea" id="RHEA:13065"/>
        <dbReference type="ChEBI" id="CHEBI:15377"/>
        <dbReference type="ChEBI" id="CHEBI:15378"/>
        <dbReference type="ChEBI" id="CHEBI:30616"/>
        <dbReference type="ChEBI" id="CHEBI:43474"/>
        <dbReference type="ChEBI" id="CHEBI:456216"/>
        <dbReference type="EC" id="5.6.2.3"/>
    </reaction>
</comment>
<dbReference type="CDD" id="cd00984">
    <property type="entry name" value="DnaB_C"/>
    <property type="match status" value="1"/>
</dbReference>
<keyword evidence="15" id="KW-1185">Reference proteome</keyword>
<organism evidence="14 15">
    <name type="scientific">Hymenobacter lapidiphilus</name>
    <dbReference type="NCBI Taxonomy" id="2608003"/>
    <lineage>
        <taxon>Bacteria</taxon>
        <taxon>Pseudomonadati</taxon>
        <taxon>Bacteroidota</taxon>
        <taxon>Cytophagia</taxon>
        <taxon>Cytophagales</taxon>
        <taxon>Hymenobacteraceae</taxon>
        <taxon>Hymenobacter</taxon>
    </lineage>
</organism>
<evidence type="ECO:0000256" key="3">
    <source>
        <dbReference type="ARBA" id="ARBA00022705"/>
    </source>
</evidence>
<evidence type="ECO:0000256" key="12">
    <source>
        <dbReference type="RuleBase" id="RU362085"/>
    </source>
</evidence>
<dbReference type="InterPro" id="IPR007693">
    <property type="entry name" value="DNA_helicase_DnaB-like_N"/>
</dbReference>
<keyword evidence="4 12" id="KW-0547">Nucleotide-binding</keyword>
<dbReference type="GO" id="GO:0016787">
    <property type="term" value="F:hydrolase activity"/>
    <property type="evidence" value="ECO:0007669"/>
    <property type="project" value="UniProtKB-KW"/>
</dbReference>
<protein>
    <recommendedName>
        <fullName evidence="11 12">Replicative DNA helicase</fullName>
        <ecNumber evidence="11 12">5.6.2.3</ecNumber>
    </recommendedName>
</protein>
<keyword evidence="9" id="KW-0413">Isomerase</keyword>
<dbReference type="EMBL" id="JABKAU010000076">
    <property type="protein sequence ID" value="NVO33493.1"/>
    <property type="molecule type" value="Genomic_DNA"/>
</dbReference>
<reference evidence="14 15" key="1">
    <citation type="submission" date="2020-05" db="EMBL/GenBank/DDBJ databases">
        <title>Hymenobacter terrestris sp. nov. and Hymenobacter lapidiphilus sp. nov., isolated from regoliths in Antarctica.</title>
        <authorList>
            <person name="Sedlacek I."/>
            <person name="Pantucek R."/>
            <person name="Zeman M."/>
            <person name="Holochova P."/>
            <person name="Kralova S."/>
            <person name="Stankova E."/>
            <person name="Sedo O."/>
            <person name="Micenkova L."/>
            <person name="Svec P."/>
            <person name="Gupta V."/>
            <person name="Sood U."/>
            <person name="Korpole U.S."/>
            <person name="Lal R."/>
        </authorList>
    </citation>
    <scope>NUCLEOTIDE SEQUENCE [LARGE SCALE GENOMIC DNA]</scope>
    <source>
        <strain evidence="14 15">P5342</strain>
    </source>
</reference>
<gene>
    <name evidence="14" type="primary">dnaB</name>
    <name evidence="14" type="ORF">HW554_20015</name>
</gene>
<dbReference type="GO" id="GO:0005524">
    <property type="term" value="F:ATP binding"/>
    <property type="evidence" value="ECO:0007669"/>
    <property type="project" value="UniProtKB-UniRule"/>
</dbReference>
<sequence>MNFTHLPLHDEQLERAVLGAMLTDTHGLRTALALLRQGPAVFYNERHQYIYTAMAALHAAGQSVDPLSVIRQLTSDGKLSKAGGGGDIMQLVGHAGSAAKMDTHTRFLMELFAKRRMGQMARELAERSGDPTADPFELLRTFQTGINSLHDTLQVKPALGLADLYHGVVDSIVQATRMPGGVTGVPSGMPSLDRVTGGWQPSDLIIIAARPAMGKTTLAVFMARVAADAQRRRGLIVTLEMSAAQLVLKMIATEAGYSTSQLRKGLLDGGEQEAEAIREKAAALLSVGLHIDDTPGMSIGELRAKAAKMHAESPLDFIVVDYLQLMSGNGTGGNREQEISQISRGLKMIAKELNIPVLALSQLSRSVETRGGSKKPMLSDLRESGAIEQDADVIVFPFRPEYYGISEDEEGNPTKDTTEIIIAKHRNGALASVVVSSRMDQGRYADLDTMAASPSTPAPAEAHAMATAIRTSTRSDFDDAPAPF</sequence>
<name>A0A7Y7U7F1_9BACT</name>
<feature type="domain" description="SF4 helicase" evidence="13">
    <location>
        <begin position="178"/>
        <end position="451"/>
    </location>
</feature>
<evidence type="ECO:0000256" key="11">
    <source>
        <dbReference type="NCBIfam" id="TIGR00665"/>
    </source>
</evidence>
<evidence type="ECO:0000256" key="10">
    <source>
        <dbReference type="ARBA" id="ARBA00048954"/>
    </source>
</evidence>
<dbReference type="SUPFAM" id="SSF52540">
    <property type="entry name" value="P-loop containing nucleoside triphosphate hydrolases"/>
    <property type="match status" value="1"/>
</dbReference>
<dbReference type="GO" id="GO:0006269">
    <property type="term" value="P:DNA replication, synthesis of primer"/>
    <property type="evidence" value="ECO:0007669"/>
    <property type="project" value="UniProtKB-UniRule"/>
</dbReference>
<evidence type="ECO:0000256" key="5">
    <source>
        <dbReference type="ARBA" id="ARBA00022801"/>
    </source>
</evidence>
<comment type="caution">
    <text evidence="14">The sequence shown here is derived from an EMBL/GenBank/DDBJ whole genome shotgun (WGS) entry which is preliminary data.</text>
</comment>
<evidence type="ECO:0000256" key="9">
    <source>
        <dbReference type="ARBA" id="ARBA00023235"/>
    </source>
</evidence>
<dbReference type="GO" id="GO:0003677">
    <property type="term" value="F:DNA binding"/>
    <property type="evidence" value="ECO:0007669"/>
    <property type="project" value="UniProtKB-UniRule"/>
</dbReference>
<keyword evidence="8 12" id="KW-0238">DNA-binding</keyword>
<dbReference type="NCBIfam" id="TIGR00665">
    <property type="entry name" value="DnaB"/>
    <property type="match status" value="1"/>
</dbReference>
<dbReference type="Pfam" id="PF00772">
    <property type="entry name" value="DnaB"/>
    <property type="match status" value="1"/>
</dbReference>
<dbReference type="Proteomes" id="UP000565521">
    <property type="component" value="Unassembled WGS sequence"/>
</dbReference>
<keyword evidence="6 12" id="KW-0347">Helicase</keyword>
<evidence type="ECO:0000256" key="8">
    <source>
        <dbReference type="ARBA" id="ARBA00023125"/>
    </source>
</evidence>
<dbReference type="PANTHER" id="PTHR30153:SF2">
    <property type="entry name" value="REPLICATIVE DNA HELICASE"/>
    <property type="match status" value="1"/>
</dbReference>
<evidence type="ECO:0000256" key="2">
    <source>
        <dbReference type="ARBA" id="ARBA00022515"/>
    </source>
</evidence>
<dbReference type="Gene3D" id="1.10.860.10">
    <property type="entry name" value="DNAb Helicase, Chain A"/>
    <property type="match status" value="1"/>
</dbReference>
<dbReference type="InterPro" id="IPR036185">
    <property type="entry name" value="DNA_heli_DnaB-like_N_sf"/>
</dbReference>
<dbReference type="PROSITE" id="PS51199">
    <property type="entry name" value="SF4_HELICASE"/>
    <property type="match status" value="1"/>
</dbReference>
<comment type="function">
    <text evidence="12">The main replicative DNA helicase, it participates in initiation and elongation during chromosome replication. Travels ahead of the DNA replisome, separating dsDNA into templates for DNA synthesis. A processive ATP-dependent 5'-3' DNA helicase it has DNA-dependent ATPase activity.</text>
</comment>
<proteinExistence type="inferred from homology"/>
<dbReference type="InterPro" id="IPR027417">
    <property type="entry name" value="P-loop_NTPase"/>
</dbReference>
<dbReference type="SUPFAM" id="SSF48024">
    <property type="entry name" value="N-terminal domain of DnaB helicase"/>
    <property type="match status" value="1"/>
</dbReference>
<accession>A0A7Y7U7F1</accession>
<evidence type="ECO:0000256" key="7">
    <source>
        <dbReference type="ARBA" id="ARBA00022840"/>
    </source>
</evidence>
<dbReference type="GO" id="GO:0005829">
    <property type="term" value="C:cytosol"/>
    <property type="evidence" value="ECO:0007669"/>
    <property type="project" value="TreeGrafter"/>
</dbReference>
<evidence type="ECO:0000256" key="4">
    <source>
        <dbReference type="ARBA" id="ARBA00022741"/>
    </source>
</evidence>
<keyword evidence="2 12" id="KW-0639">Primosome</keyword>
<dbReference type="Pfam" id="PF03796">
    <property type="entry name" value="DnaB_C"/>
    <property type="match status" value="1"/>
</dbReference>
<dbReference type="GO" id="GO:1990077">
    <property type="term" value="C:primosome complex"/>
    <property type="evidence" value="ECO:0007669"/>
    <property type="project" value="UniProtKB-UniRule"/>
</dbReference>
<keyword evidence="5 12" id="KW-0378">Hydrolase</keyword>
<comment type="similarity">
    <text evidence="1 12">Belongs to the helicase family. DnaB subfamily.</text>
</comment>
<evidence type="ECO:0000259" key="13">
    <source>
        <dbReference type="PROSITE" id="PS51199"/>
    </source>
</evidence>
<dbReference type="InterPro" id="IPR007692">
    <property type="entry name" value="DNA_helicase_DnaB"/>
</dbReference>
<dbReference type="InterPro" id="IPR007694">
    <property type="entry name" value="DNA_helicase_DnaB-like_C"/>
</dbReference>
<keyword evidence="3 12" id="KW-0235">DNA replication</keyword>
<evidence type="ECO:0000256" key="1">
    <source>
        <dbReference type="ARBA" id="ARBA00008428"/>
    </source>
</evidence>
<dbReference type="AlphaFoldDB" id="A0A7Y7U7F1"/>
<dbReference type="Gene3D" id="3.40.50.300">
    <property type="entry name" value="P-loop containing nucleotide triphosphate hydrolases"/>
    <property type="match status" value="1"/>
</dbReference>
<dbReference type="EC" id="5.6.2.3" evidence="11 12"/>